<dbReference type="PROSITE" id="PS51755">
    <property type="entry name" value="OMPR_PHOB"/>
    <property type="match status" value="1"/>
</dbReference>
<feature type="region of interest" description="Disordered" evidence="4">
    <location>
        <begin position="232"/>
        <end position="265"/>
    </location>
</feature>
<dbReference type="Proteomes" id="UP001500804">
    <property type="component" value="Unassembled WGS sequence"/>
</dbReference>
<keyword evidence="8" id="KW-1185">Reference proteome</keyword>
<feature type="DNA-binding region" description="OmpR/PhoB-type" evidence="3">
    <location>
        <begin position="104"/>
        <end position="220"/>
    </location>
</feature>
<gene>
    <name evidence="7" type="ORF">GCM10023320_12300</name>
</gene>
<dbReference type="Pfam" id="PF00486">
    <property type="entry name" value="Trans_reg_C"/>
    <property type="match status" value="1"/>
</dbReference>
<dbReference type="InterPro" id="IPR000253">
    <property type="entry name" value="FHA_dom"/>
</dbReference>
<evidence type="ECO:0008006" key="9">
    <source>
        <dbReference type="Google" id="ProtNLM"/>
    </source>
</evidence>
<keyword evidence="1" id="KW-0597">Phosphoprotein</keyword>
<dbReference type="InterPro" id="IPR008984">
    <property type="entry name" value="SMAD_FHA_dom_sf"/>
</dbReference>
<feature type="domain" description="FHA" evidence="5">
    <location>
        <begin position="1"/>
        <end position="51"/>
    </location>
</feature>
<dbReference type="SMART" id="SM00862">
    <property type="entry name" value="Trans_reg_C"/>
    <property type="match status" value="1"/>
</dbReference>
<sequence length="265" mass="29592">MTIGRGSPTCQPDVELGPDQQQWVSRVHCILEFRAGAWYASDNATVNGTLIRRGDRTSRLEGAVRLQHGDTILVLGDVDSSGGARYWSLAYVDPHVTRPADLPLTPEDRPRVEVDRVGARVFRRIDGQRHEVVGLRPKAYQLVRYMTGRSFRNQGAPVVCTYAELITALWGERHEWPAGRSFTKEDVRDVVNDARARLELDKSQPRLLETVRGIGYRLAAWVGAAPFHEVDESPMVDSPGSARDSGRAIRGRGFEPVERPPTEDV</sequence>
<dbReference type="SUPFAM" id="SSF49879">
    <property type="entry name" value="SMAD/FHA domain"/>
    <property type="match status" value="1"/>
</dbReference>
<dbReference type="CDD" id="cd00060">
    <property type="entry name" value="FHA"/>
    <property type="match status" value="1"/>
</dbReference>
<dbReference type="InterPro" id="IPR016032">
    <property type="entry name" value="Sig_transdc_resp-reg_C-effctor"/>
</dbReference>
<protein>
    <recommendedName>
        <fullName evidence="9">FHA domain-containing protein</fullName>
    </recommendedName>
</protein>
<keyword evidence="2 3" id="KW-0238">DNA-binding</keyword>
<dbReference type="EMBL" id="BAABJO010000004">
    <property type="protein sequence ID" value="GAA5114673.1"/>
    <property type="molecule type" value="Genomic_DNA"/>
</dbReference>
<evidence type="ECO:0000259" key="6">
    <source>
        <dbReference type="PROSITE" id="PS51755"/>
    </source>
</evidence>
<dbReference type="InterPro" id="IPR001867">
    <property type="entry name" value="OmpR/PhoB-type_DNA-bd"/>
</dbReference>
<evidence type="ECO:0000256" key="1">
    <source>
        <dbReference type="ARBA" id="ARBA00022553"/>
    </source>
</evidence>
<reference evidence="8" key="1">
    <citation type="journal article" date="2019" name="Int. J. Syst. Evol. Microbiol.">
        <title>The Global Catalogue of Microorganisms (GCM) 10K type strain sequencing project: providing services to taxonomists for standard genome sequencing and annotation.</title>
        <authorList>
            <consortium name="The Broad Institute Genomics Platform"/>
            <consortium name="The Broad Institute Genome Sequencing Center for Infectious Disease"/>
            <person name="Wu L."/>
            <person name="Ma J."/>
        </authorList>
    </citation>
    <scope>NUCLEOTIDE SEQUENCE [LARGE SCALE GENOMIC DNA]</scope>
    <source>
        <strain evidence="8">JCM 18302</strain>
    </source>
</reference>
<dbReference type="Pfam" id="PF00498">
    <property type="entry name" value="FHA"/>
    <property type="match status" value="1"/>
</dbReference>
<evidence type="ECO:0000259" key="5">
    <source>
        <dbReference type="PROSITE" id="PS50006"/>
    </source>
</evidence>
<dbReference type="Gene3D" id="2.60.200.20">
    <property type="match status" value="1"/>
</dbReference>
<name>A0ABP9NG51_9PSEU</name>
<proteinExistence type="predicted"/>
<evidence type="ECO:0000256" key="2">
    <source>
        <dbReference type="ARBA" id="ARBA00023125"/>
    </source>
</evidence>
<evidence type="ECO:0000313" key="8">
    <source>
        <dbReference type="Proteomes" id="UP001500804"/>
    </source>
</evidence>
<organism evidence="7 8">
    <name type="scientific">Pseudonocardia adelaidensis</name>
    <dbReference type="NCBI Taxonomy" id="648754"/>
    <lineage>
        <taxon>Bacteria</taxon>
        <taxon>Bacillati</taxon>
        <taxon>Actinomycetota</taxon>
        <taxon>Actinomycetes</taxon>
        <taxon>Pseudonocardiales</taxon>
        <taxon>Pseudonocardiaceae</taxon>
        <taxon>Pseudonocardia</taxon>
    </lineage>
</organism>
<comment type="caution">
    <text evidence="7">The sequence shown here is derived from an EMBL/GenBank/DDBJ whole genome shotgun (WGS) entry which is preliminary data.</text>
</comment>
<evidence type="ECO:0000256" key="4">
    <source>
        <dbReference type="SAM" id="MobiDB-lite"/>
    </source>
</evidence>
<evidence type="ECO:0000313" key="7">
    <source>
        <dbReference type="EMBL" id="GAA5114673.1"/>
    </source>
</evidence>
<dbReference type="InterPro" id="IPR036388">
    <property type="entry name" value="WH-like_DNA-bd_sf"/>
</dbReference>
<evidence type="ECO:0000256" key="3">
    <source>
        <dbReference type="PROSITE-ProRule" id="PRU01091"/>
    </source>
</evidence>
<dbReference type="SUPFAM" id="SSF46894">
    <property type="entry name" value="C-terminal effector domain of the bipartite response regulators"/>
    <property type="match status" value="1"/>
</dbReference>
<accession>A0ABP9NG51</accession>
<feature type="compositionally biased region" description="Basic and acidic residues" evidence="4">
    <location>
        <begin position="244"/>
        <end position="265"/>
    </location>
</feature>
<feature type="domain" description="OmpR/PhoB-type" evidence="6">
    <location>
        <begin position="104"/>
        <end position="220"/>
    </location>
</feature>
<dbReference type="Gene3D" id="1.10.10.10">
    <property type="entry name" value="Winged helix-like DNA-binding domain superfamily/Winged helix DNA-binding domain"/>
    <property type="match status" value="1"/>
</dbReference>
<dbReference type="PROSITE" id="PS50006">
    <property type="entry name" value="FHA_DOMAIN"/>
    <property type="match status" value="1"/>
</dbReference>